<evidence type="ECO:0000313" key="4">
    <source>
        <dbReference type="WBParaSite" id="BTMF_0000141601-mRNA-1"/>
    </source>
</evidence>
<accession>A0A0R3Q526</accession>
<dbReference type="WBParaSite" id="BTMF_0000141601-mRNA-1">
    <property type="protein sequence ID" value="BTMF_0000141601-mRNA-1"/>
    <property type="gene ID" value="BTMF_0000141601"/>
</dbReference>
<evidence type="ECO:0000313" key="3">
    <source>
        <dbReference type="Proteomes" id="UP000280834"/>
    </source>
</evidence>
<protein>
    <submittedName>
        <fullName evidence="4">USP domain-containing protein</fullName>
    </submittedName>
</protein>
<sequence length="232" mass="25426">DAYDGDSTAISRQQSPALTLGPTIEQPEKKEEKSELSSRNIVGNADLLVRVKYNNFDWLISLPKIRWFPSELLHQSASAQAVIKNLAINETSPSALLPHSQNNSPKLTKSATGTALNPVAVTAPSLDAQTIPSAAVLSTHGTAIQNAAFPRHTRNRQTFHGKTEHNKGSLDDDVETEVVHGANTAGNGGPRGSFLSKLSKLTRRTCLKCNWERRIYYPALHYGKVLFEWSTE</sequence>
<dbReference type="AlphaFoldDB" id="A0A0R3Q526"/>
<name>A0A0R3Q526_9BILA</name>
<dbReference type="EMBL" id="UZAG01000475">
    <property type="protein sequence ID" value="VDO08546.1"/>
    <property type="molecule type" value="Genomic_DNA"/>
</dbReference>
<feature type="region of interest" description="Disordered" evidence="1">
    <location>
        <begin position="1"/>
        <end position="37"/>
    </location>
</feature>
<organism evidence="4">
    <name type="scientific">Brugia timori</name>
    <dbReference type="NCBI Taxonomy" id="42155"/>
    <lineage>
        <taxon>Eukaryota</taxon>
        <taxon>Metazoa</taxon>
        <taxon>Ecdysozoa</taxon>
        <taxon>Nematoda</taxon>
        <taxon>Chromadorea</taxon>
        <taxon>Rhabditida</taxon>
        <taxon>Spirurina</taxon>
        <taxon>Spiruromorpha</taxon>
        <taxon>Filarioidea</taxon>
        <taxon>Onchocercidae</taxon>
        <taxon>Brugia</taxon>
    </lineage>
</organism>
<reference evidence="2 3" key="2">
    <citation type="submission" date="2018-11" db="EMBL/GenBank/DDBJ databases">
        <authorList>
            <consortium name="Pathogen Informatics"/>
        </authorList>
    </citation>
    <scope>NUCLEOTIDE SEQUENCE [LARGE SCALE GENOMIC DNA]</scope>
</reference>
<keyword evidence="3" id="KW-1185">Reference proteome</keyword>
<feature type="compositionally biased region" description="Polar residues" evidence="1">
    <location>
        <begin position="8"/>
        <end position="17"/>
    </location>
</feature>
<evidence type="ECO:0000313" key="2">
    <source>
        <dbReference type="EMBL" id="VDO08546.1"/>
    </source>
</evidence>
<feature type="compositionally biased region" description="Basic and acidic residues" evidence="1">
    <location>
        <begin position="26"/>
        <end position="36"/>
    </location>
</feature>
<proteinExistence type="predicted"/>
<dbReference type="Proteomes" id="UP000280834">
    <property type="component" value="Unassembled WGS sequence"/>
</dbReference>
<reference evidence="4" key="1">
    <citation type="submission" date="2017-02" db="UniProtKB">
        <authorList>
            <consortium name="WormBaseParasite"/>
        </authorList>
    </citation>
    <scope>IDENTIFICATION</scope>
</reference>
<gene>
    <name evidence="2" type="ORF">BTMF_LOCUS758</name>
</gene>
<dbReference type="STRING" id="42155.A0A0R3Q526"/>
<evidence type="ECO:0000256" key="1">
    <source>
        <dbReference type="SAM" id="MobiDB-lite"/>
    </source>
</evidence>